<comment type="caution">
    <text evidence="1">The sequence shown here is derived from an EMBL/GenBank/DDBJ whole genome shotgun (WGS) entry which is preliminary data.</text>
</comment>
<dbReference type="Proteomes" id="UP000750711">
    <property type="component" value="Unassembled WGS sequence"/>
</dbReference>
<keyword evidence="2" id="KW-1185">Reference proteome</keyword>
<gene>
    <name evidence="1" type="ORF">GP486_001686</name>
</gene>
<organism evidence="1 2">
    <name type="scientific">Trichoglossum hirsutum</name>
    <dbReference type="NCBI Taxonomy" id="265104"/>
    <lineage>
        <taxon>Eukaryota</taxon>
        <taxon>Fungi</taxon>
        <taxon>Dikarya</taxon>
        <taxon>Ascomycota</taxon>
        <taxon>Pezizomycotina</taxon>
        <taxon>Geoglossomycetes</taxon>
        <taxon>Geoglossales</taxon>
        <taxon>Geoglossaceae</taxon>
        <taxon>Trichoglossum</taxon>
    </lineage>
</organism>
<sequence>MVRRGAAAGRDPNAPPAHEMEVYGLENPPRLLAHLTGGVSAFARNIRDGFRRISGTLCHEEYFRPVRIDRFPWIDISDSATLNNGPAEAAISQGIKDAQQHGLLADDVDLDRYTEYRNEYLARYIVKLNMEFFTTR</sequence>
<accession>A0A9P8LGM9</accession>
<protein>
    <submittedName>
        <fullName evidence="1">Uncharacterized protein</fullName>
    </submittedName>
</protein>
<evidence type="ECO:0000313" key="2">
    <source>
        <dbReference type="Proteomes" id="UP000750711"/>
    </source>
</evidence>
<dbReference type="AlphaFoldDB" id="A0A9P8LGM9"/>
<reference evidence="1" key="1">
    <citation type="submission" date="2021-03" db="EMBL/GenBank/DDBJ databases">
        <title>Comparative genomics and phylogenomic investigation of the class Geoglossomycetes provide insights into ecological specialization and systematics.</title>
        <authorList>
            <person name="Melie T."/>
            <person name="Pirro S."/>
            <person name="Miller A.N."/>
            <person name="Quandt A."/>
        </authorList>
    </citation>
    <scope>NUCLEOTIDE SEQUENCE</scope>
    <source>
        <strain evidence="1">CAQ_001_2017</strain>
    </source>
</reference>
<name>A0A9P8LGM9_9PEZI</name>
<dbReference type="EMBL" id="JAGHQM010000160">
    <property type="protein sequence ID" value="KAH0564919.1"/>
    <property type="molecule type" value="Genomic_DNA"/>
</dbReference>
<evidence type="ECO:0000313" key="1">
    <source>
        <dbReference type="EMBL" id="KAH0564919.1"/>
    </source>
</evidence>
<proteinExistence type="predicted"/>